<dbReference type="STRING" id="5288.A0A5C5G429"/>
<evidence type="ECO:0000313" key="2">
    <source>
        <dbReference type="EMBL" id="TNY23880.1"/>
    </source>
</evidence>
<gene>
    <name evidence="2" type="ORF">DMC30DRAFT_439728</name>
</gene>
<dbReference type="PANTHER" id="PTHR14187:SF5">
    <property type="entry name" value="HEAT SHOCK 70 KDA PROTEIN 12A"/>
    <property type="match status" value="1"/>
</dbReference>
<feature type="region of interest" description="Disordered" evidence="1">
    <location>
        <begin position="1"/>
        <end position="31"/>
    </location>
</feature>
<keyword evidence="3" id="KW-1185">Reference proteome</keyword>
<evidence type="ECO:0000313" key="3">
    <source>
        <dbReference type="Proteomes" id="UP000311382"/>
    </source>
</evidence>
<dbReference type="InterPro" id="IPR043129">
    <property type="entry name" value="ATPase_NBD"/>
</dbReference>
<feature type="compositionally biased region" description="Low complexity" evidence="1">
    <location>
        <begin position="272"/>
        <end position="282"/>
    </location>
</feature>
<dbReference type="AlphaFoldDB" id="A0A5C5G429"/>
<organism evidence="2 3">
    <name type="scientific">Rhodotorula diobovata</name>
    <dbReference type="NCBI Taxonomy" id="5288"/>
    <lineage>
        <taxon>Eukaryota</taxon>
        <taxon>Fungi</taxon>
        <taxon>Dikarya</taxon>
        <taxon>Basidiomycota</taxon>
        <taxon>Pucciniomycotina</taxon>
        <taxon>Microbotryomycetes</taxon>
        <taxon>Sporidiobolales</taxon>
        <taxon>Sporidiobolaceae</taxon>
        <taxon>Rhodotorula</taxon>
    </lineage>
</organism>
<reference evidence="2 3" key="1">
    <citation type="submission" date="2019-03" db="EMBL/GenBank/DDBJ databases">
        <title>Rhodosporidium diobovatum UCD-FST 08-225 genome sequencing, assembly, and annotation.</title>
        <authorList>
            <person name="Fakankun I.U."/>
            <person name="Fristensky B."/>
            <person name="Levin D.B."/>
        </authorList>
    </citation>
    <scope>NUCLEOTIDE SEQUENCE [LARGE SCALE GENOMIC DNA]</scope>
    <source>
        <strain evidence="2 3">UCD-FST 08-225</strain>
    </source>
</reference>
<proteinExistence type="predicted"/>
<protein>
    <submittedName>
        <fullName evidence="2">Proteophosphoglycan ppg4</fullName>
    </submittedName>
</protein>
<dbReference type="CDD" id="cd10170">
    <property type="entry name" value="ASKHA_NBD_HSP70"/>
    <property type="match status" value="1"/>
</dbReference>
<comment type="caution">
    <text evidence="2">The sequence shown here is derived from an EMBL/GenBank/DDBJ whole genome shotgun (WGS) entry which is preliminary data.</text>
</comment>
<dbReference type="PANTHER" id="PTHR14187">
    <property type="entry name" value="ALPHA KINASE/ELONGATION FACTOR 2 KINASE"/>
    <property type="match status" value="1"/>
</dbReference>
<dbReference type="SUPFAM" id="SSF53067">
    <property type="entry name" value="Actin-like ATPase domain"/>
    <property type="match status" value="1"/>
</dbReference>
<dbReference type="EMBL" id="SOZI01000007">
    <property type="protein sequence ID" value="TNY23880.1"/>
    <property type="molecule type" value="Genomic_DNA"/>
</dbReference>
<feature type="region of interest" description="Disordered" evidence="1">
    <location>
        <begin position="175"/>
        <end position="210"/>
    </location>
</feature>
<feature type="compositionally biased region" description="Polar residues" evidence="1">
    <location>
        <begin position="229"/>
        <end position="239"/>
    </location>
</feature>
<sequence>MGAPQPVMSGPLSPAPPSGASESSSPPTSAGWTDSLALEYLEDEERFIIAFDVGNTGTSVTVAHLTWGSQPLSPSSSTLRTVLTYPFSSPSLTPNPSRTPSLVAYDRHDRARAFGAECLTPGARALALEEGWLFAKGWKEQVKPRGAAVPPTSGAAQLAQPAEGGNKLLKKLRAPLSSPRQWSTTPPTAAPLGGPPSASGDSCRPLSSARDSLRSLSSEGLLDAAGSQAEPTGTPTSASRAPDRGIDGGTGALADLGRGTTARLTKSKPTDKPSSLSSSPDPHQLYHGPRLRTIYADFLKWAVASARAWYAESTERGDETFVRCWDRARFVFAIPADWTGAEMESVRAAMEEARLLPAEYERGRLTFVKEPVAITFFAARHTKDSATWLEEGSSFAVLDAAEEGVSIIGYTVSSAAPRVKLRAYEAVTRVGAVLSAVSDLLAFRLTGTKFKVPLLLSHLLDEFRTKVLKRFAGAAQGPAEYRLRICPAGQGEKLEKAVDSGARIREGSLTLSSEDVESCFRPAVDAIVVRLSSILPRGNAKHVVLSGGFSESPYLVSRLRDAFSPSGVSLVIPDIPTHAAVSEGALAFFLSETLAPRQARHALGVQVAVDWATQWERGMHKREVFQGSGGRRLVQGKFGEIVACGTPLSRATTWRRTFNFRYRLAAQDPTFKATLWSYDPSIDDARDRWMVDVDGKPLAAYREVCEVRADLASLIGASEVHDAEGKAWVQLQVDLVVFVGEDSVEVAVEWEEKGKTVRGPASRLPQSAF</sequence>
<name>A0A5C5G429_9BASI</name>
<dbReference type="Proteomes" id="UP000311382">
    <property type="component" value="Unassembled WGS sequence"/>
</dbReference>
<feature type="compositionally biased region" description="Low complexity" evidence="1">
    <location>
        <begin position="18"/>
        <end position="31"/>
    </location>
</feature>
<dbReference type="OrthoDB" id="2963168at2759"/>
<feature type="region of interest" description="Disordered" evidence="1">
    <location>
        <begin position="223"/>
        <end position="284"/>
    </location>
</feature>
<evidence type="ECO:0000256" key="1">
    <source>
        <dbReference type="SAM" id="MobiDB-lite"/>
    </source>
</evidence>
<feature type="compositionally biased region" description="Low complexity" evidence="1">
    <location>
        <begin position="183"/>
        <end position="210"/>
    </location>
</feature>
<accession>A0A5C5G429</accession>